<dbReference type="EMBL" id="BART01018172">
    <property type="protein sequence ID" value="GAG86848.1"/>
    <property type="molecule type" value="Genomic_DNA"/>
</dbReference>
<evidence type="ECO:0000313" key="1">
    <source>
        <dbReference type="EMBL" id="GAG86848.1"/>
    </source>
</evidence>
<dbReference type="Gene3D" id="6.10.140.1170">
    <property type="match status" value="1"/>
</dbReference>
<reference evidence="1" key="1">
    <citation type="journal article" date="2014" name="Front. Microbiol.">
        <title>High frequency of phylogenetically diverse reductive dehalogenase-homologous genes in deep subseafloor sedimentary metagenomes.</title>
        <authorList>
            <person name="Kawai M."/>
            <person name="Futagami T."/>
            <person name="Toyoda A."/>
            <person name="Takaki Y."/>
            <person name="Nishi S."/>
            <person name="Hori S."/>
            <person name="Arai W."/>
            <person name="Tsubouchi T."/>
            <person name="Morono Y."/>
            <person name="Uchiyama I."/>
            <person name="Ito T."/>
            <person name="Fujiyama A."/>
            <person name="Inagaki F."/>
            <person name="Takami H."/>
        </authorList>
    </citation>
    <scope>NUCLEOTIDE SEQUENCE</scope>
    <source>
        <strain evidence="1">Expedition CK06-06</strain>
    </source>
</reference>
<organism evidence="1">
    <name type="scientific">marine sediment metagenome</name>
    <dbReference type="NCBI Taxonomy" id="412755"/>
    <lineage>
        <taxon>unclassified sequences</taxon>
        <taxon>metagenomes</taxon>
        <taxon>ecological metagenomes</taxon>
    </lineage>
</organism>
<gene>
    <name evidence="1" type="ORF">S01H4_34356</name>
</gene>
<protein>
    <submittedName>
        <fullName evidence="1">Uncharacterized protein</fullName>
    </submittedName>
</protein>
<comment type="caution">
    <text evidence="1">The sequence shown here is derived from an EMBL/GenBank/DDBJ whole genome shotgun (WGS) entry which is preliminary data.</text>
</comment>
<proteinExistence type="predicted"/>
<name>X1BRP7_9ZZZZ</name>
<accession>X1BRP7</accession>
<dbReference type="AlphaFoldDB" id="X1BRP7"/>
<feature type="non-terminal residue" evidence="1">
    <location>
        <position position="64"/>
    </location>
</feature>
<sequence length="64" mass="7517">MNWKKELKNSICTIDQLKEYVDLSWTEERELKRMYSDASSNRLITSSPGKPTSLFLKQCLQYVA</sequence>